<feature type="compositionally biased region" description="Low complexity" evidence="1">
    <location>
        <begin position="8"/>
        <end position="20"/>
    </location>
</feature>
<evidence type="ECO:0000256" key="1">
    <source>
        <dbReference type="SAM" id="MobiDB-lite"/>
    </source>
</evidence>
<protein>
    <submittedName>
        <fullName evidence="2">Uncharacterized protein</fullName>
    </submittedName>
</protein>
<dbReference type="InterPro" id="IPR021070">
    <property type="entry name" value="Killing_trait_RebB"/>
</dbReference>
<dbReference type="Pfam" id="PF11747">
    <property type="entry name" value="RebB"/>
    <property type="match status" value="1"/>
</dbReference>
<gene>
    <name evidence="2" type="ORF">F6J89_14865</name>
</gene>
<evidence type="ECO:0000313" key="2">
    <source>
        <dbReference type="EMBL" id="NER28875.1"/>
    </source>
</evidence>
<sequence>MVEETPEFPESTPELPESTPEIEVVIDQIEIEFKNDQDETATIVDDVEQTEDETVTIVDDVEQTENENVTIVDAQTVTADAVAQTNVEVVAPSPAISESSLYQTTSQVTSRSVQEIINYQKQLTLTQQTATIKNLATILPLKSKQIQSKQPQSNTLETLKQILTLVQNLQ</sequence>
<dbReference type="EMBL" id="JAAHFQ010000273">
    <property type="protein sequence ID" value="NER28875.1"/>
    <property type="molecule type" value="Genomic_DNA"/>
</dbReference>
<organism evidence="2">
    <name type="scientific">Symploca sp. SIO1C4</name>
    <dbReference type="NCBI Taxonomy" id="2607765"/>
    <lineage>
        <taxon>Bacteria</taxon>
        <taxon>Bacillati</taxon>
        <taxon>Cyanobacteriota</taxon>
        <taxon>Cyanophyceae</taxon>
        <taxon>Coleofasciculales</taxon>
        <taxon>Coleofasciculaceae</taxon>
        <taxon>Symploca</taxon>
    </lineage>
</organism>
<proteinExistence type="predicted"/>
<reference evidence="2" key="1">
    <citation type="submission" date="2019-11" db="EMBL/GenBank/DDBJ databases">
        <title>Genomic insights into an expanded diversity of filamentous marine cyanobacteria reveals the extraordinary biosynthetic potential of Moorea and Okeania.</title>
        <authorList>
            <person name="Ferreira Leao T."/>
            <person name="Wang M."/>
            <person name="Moss N."/>
            <person name="Da Silva R."/>
            <person name="Sanders J."/>
            <person name="Nurk S."/>
            <person name="Gurevich A."/>
            <person name="Humphrey G."/>
            <person name="Reher R."/>
            <person name="Zhu Q."/>
            <person name="Belda-Ferre P."/>
            <person name="Glukhov E."/>
            <person name="Rex R."/>
            <person name="Dorrestein P.C."/>
            <person name="Knight R."/>
            <person name="Pevzner P."/>
            <person name="Gerwick W.H."/>
            <person name="Gerwick L."/>
        </authorList>
    </citation>
    <scope>NUCLEOTIDE SEQUENCE</scope>
    <source>
        <strain evidence="2">SIO1C4</strain>
    </source>
</reference>
<dbReference type="AlphaFoldDB" id="A0A6B3NDB3"/>
<comment type="caution">
    <text evidence="2">The sequence shown here is derived from an EMBL/GenBank/DDBJ whole genome shotgun (WGS) entry which is preliminary data.</text>
</comment>
<accession>A0A6B3NDB3</accession>
<feature type="region of interest" description="Disordered" evidence="1">
    <location>
        <begin position="1"/>
        <end position="20"/>
    </location>
</feature>
<name>A0A6B3NDB3_9CYAN</name>